<feature type="chain" id="PRO_5003333074" evidence="3">
    <location>
        <begin position="25"/>
        <end position="601"/>
    </location>
</feature>
<feature type="compositionally biased region" description="Polar residues" evidence="2">
    <location>
        <begin position="24"/>
        <end position="33"/>
    </location>
</feature>
<feature type="domain" description="LysM" evidence="4">
    <location>
        <begin position="553"/>
        <end position="597"/>
    </location>
</feature>
<organism evidence="5 6">
    <name type="scientific">Thiomicrospira cyclica (strain DSM 14477 / JCM 11371 / ALM1)</name>
    <name type="common">Thioalkalimicrobium cyclicum</name>
    <dbReference type="NCBI Taxonomy" id="717773"/>
    <lineage>
        <taxon>Bacteria</taxon>
        <taxon>Pseudomonadati</taxon>
        <taxon>Pseudomonadota</taxon>
        <taxon>Gammaproteobacteria</taxon>
        <taxon>Thiotrichales</taxon>
        <taxon>Piscirickettsiaceae</taxon>
        <taxon>Thiomicrospira</taxon>
    </lineage>
</organism>
<dbReference type="EMBL" id="CP002776">
    <property type="protein sequence ID" value="AEG31458.1"/>
    <property type="molecule type" value="Genomic_DNA"/>
</dbReference>
<accession>F6DC72</accession>
<dbReference type="Proteomes" id="UP000009232">
    <property type="component" value="Chromosome"/>
</dbReference>
<keyword evidence="6" id="KW-1185">Reference proteome</keyword>
<dbReference type="SUPFAM" id="SSF53955">
    <property type="entry name" value="Lysozyme-like"/>
    <property type="match status" value="1"/>
</dbReference>
<name>F6DC72_THICA</name>
<dbReference type="STRING" id="717773.Thicy_0686"/>
<dbReference type="GO" id="GO:0016020">
    <property type="term" value="C:membrane"/>
    <property type="evidence" value="ECO:0007669"/>
    <property type="project" value="InterPro"/>
</dbReference>
<dbReference type="AlphaFoldDB" id="F6DC72"/>
<dbReference type="InterPro" id="IPR023346">
    <property type="entry name" value="Lysozyme-like_dom_sf"/>
</dbReference>
<dbReference type="PANTHER" id="PTHR33734">
    <property type="entry name" value="LYSM DOMAIN-CONTAINING GPI-ANCHORED PROTEIN 2"/>
    <property type="match status" value="1"/>
</dbReference>
<reference evidence="5 6" key="1">
    <citation type="submission" date="2011-05" db="EMBL/GenBank/DDBJ databases">
        <title>Complete sequence of Thioalkalimicrobium cyclicum ALM1.</title>
        <authorList>
            <consortium name="US DOE Joint Genome Institute"/>
            <person name="Lucas S."/>
            <person name="Han J."/>
            <person name="Lapidus A."/>
            <person name="Cheng J.-F."/>
            <person name="Goodwin L."/>
            <person name="Pitluck S."/>
            <person name="Peters L."/>
            <person name="Mikhailova N."/>
            <person name="Davenport K."/>
            <person name="Han C."/>
            <person name="Tapia R."/>
            <person name="Land M."/>
            <person name="Hauser L."/>
            <person name="Kyrpides N."/>
            <person name="Ivanova N."/>
            <person name="Pagani I."/>
            <person name="Kappler U."/>
            <person name="Woyke T."/>
        </authorList>
    </citation>
    <scope>NUCLEOTIDE SEQUENCE [LARGE SCALE GENOMIC DNA]</scope>
    <source>
        <strain evidence="6">DSM 14477 / JCM 11371 / ALM1</strain>
    </source>
</reference>
<dbReference type="InterPro" id="IPR036779">
    <property type="entry name" value="LysM_dom_sf"/>
</dbReference>
<dbReference type="SMART" id="SM00257">
    <property type="entry name" value="LysM"/>
    <property type="match status" value="4"/>
</dbReference>
<dbReference type="Pfam" id="PF01464">
    <property type="entry name" value="SLT"/>
    <property type="match status" value="1"/>
</dbReference>
<dbReference type="CDD" id="cd00118">
    <property type="entry name" value="LysM"/>
    <property type="match status" value="4"/>
</dbReference>
<evidence type="ECO:0000256" key="1">
    <source>
        <dbReference type="ARBA" id="ARBA00007734"/>
    </source>
</evidence>
<dbReference type="InterPro" id="IPR000189">
    <property type="entry name" value="Transglyc_AS"/>
</dbReference>
<gene>
    <name evidence="5" type="ordered locus">Thicy_0686</name>
</gene>
<dbReference type="OrthoDB" id="9815002at2"/>
<dbReference type="GO" id="GO:0008932">
    <property type="term" value="F:lytic endotransglycosylase activity"/>
    <property type="evidence" value="ECO:0007669"/>
    <property type="project" value="TreeGrafter"/>
</dbReference>
<dbReference type="eggNOG" id="COG1388">
    <property type="taxonomic scope" value="Bacteria"/>
</dbReference>
<dbReference type="InterPro" id="IPR008258">
    <property type="entry name" value="Transglycosylase_SLT_dom_1"/>
</dbReference>
<dbReference type="InterPro" id="IPR018392">
    <property type="entry name" value="LysM"/>
</dbReference>
<proteinExistence type="inferred from homology"/>
<evidence type="ECO:0000256" key="2">
    <source>
        <dbReference type="SAM" id="MobiDB-lite"/>
    </source>
</evidence>
<sequence length="601" mass="68258">MYKLKLTLLSLSVTLLLSGCQTLKSPSQNSNTADADAKGSSTSISSASSQRRISSAESHIDAILQERTRPFDLNDKRPDLPLDNLWDQIAHSFDLIYEHQPHYQEYLNFYINSPRHFERVSERAQPYLYLIYDAINEREMPMELALLPVIESAFVPYARSNMSAVGLWQFIPSTGRNHNLDQNWWFDGRQDIYLSTQAALNYLERLYNLNDQDWLLALASYNAGFGRVTQAKARLERERPGTEPTYWNIRPYLPPETRNYVPQLLAVSYLHKYHRDYELPIIPVANEPYLTRIELERQFSLQQAADLAEIDVDLLNHLNPGYLKHVSPPNGPHSLLLPIEHASRFQASLTQAHNLYDIRWQNHRVVAGDTLGQIAQRYGTSVAEIRRLNNLSNNTIRIGRTLTIPIPAEAGSTLLASNNAAPRPGLNIANTASSRAEQPTQTHQVRSGQSLWTIARDYRVSIADLAAWNDLDPKRPLQVGQILAIATPTAVTTSVTATHRQIQHRVQAGESLWQIAQRYAVSVNELRRWNRLGQNSVIRPRQTLELHLPNATTEYVVKKGDTLWDIARAFNVNTRDIQRQNGLNPRGFLHPGQVLMISPGS</sequence>
<evidence type="ECO:0000313" key="5">
    <source>
        <dbReference type="EMBL" id="AEG31458.1"/>
    </source>
</evidence>
<feature type="domain" description="LysM" evidence="4">
    <location>
        <begin position="441"/>
        <end position="485"/>
    </location>
</feature>
<dbReference type="CDD" id="cd16894">
    <property type="entry name" value="MltD-like"/>
    <property type="match status" value="1"/>
</dbReference>
<comment type="similarity">
    <text evidence="1">Belongs to the transglycosylase Slt family.</text>
</comment>
<dbReference type="PROSITE" id="PS51257">
    <property type="entry name" value="PROKAR_LIPOPROTEIN"/>
    <property type="match status" value="1"/>
</dbReference>
<feature type="region of interest" description="Disordered" evidence="2">
    <location>
        <begin position="24"/>
        <end position="53"/>
    </location>
</feature>
<dbReference type="RefSeq" id="WP_013835237.1">
    <property type="nucleotide sequence ID" value="NC_015581.1"/>
</dbReference>
<evidence type="ECO:0000313" key="6">
    <source>
        <dbReference type="Proteomes" id="UP000009232"/>
    </source>
</evidence>
<feature type="signal peptide" evidence="3">
    <location>
        <begin position="1"/>
        <end position="24"/>
    </location>
</feature>
<dbReference type="Gene3D" id="1.10.530.10">
    <property type="match status" value="1"/>
</dbReference>
<protein>
    <submittedName>
        <fullName evidence="5">Peptidoglycan-binding lysin domain protein</fullName>
    </submittedName>
</protein>
<dbReference type="PROSITE" id="PS51782">
    <property type="entry name" value="LYSM"/>
    <property type="match status" value="4"/>
</dbReference>
<evidence type="ECO:0000256" key="3">
    <source>
        <dbReference type="SAM" id="SignalP"/>
    </source>
</evidence>
<dbReference type="eggNOG" id="COG0741">
    <property type="taxonomic scope" value="Bacteria"/>
</dbReference>
<dbReference type="GO" id="GO:0000270">
    <property type="term" value="P:peptidoglycan metabolic process"/>
    <property type="evidence" value="ECO:0007669"/>
    <property type="project" value="InterPro"/>
</dbReference>
<dbReference type="Pfam" id="PF01476">
    <property type="entry name" value="LysM"/>
    <property type="match status" value="4"/>
</dbReference>
<evidence type="ECO:0000259" key="4">
    <source>
        <dbReference type="PROSITE" id="PS51782"/>
    </source>
</evidence>
<dbReference type="PANTHER" id="PTHR33734:SF22">
    <property type="entry name" value="MEMBRANE-BOUND LYTIC MUREIN TRANSGLYCOSYLASE D"/>
    <property type="match status" value="1"/>
</dbReference>
<dbReference type="HOGENOM" id="CLU_009520_1_4_6"/>
<keyword evidence="3" id="KW-0732">Signal</keyword>
<feature type="domain" description="LysM" evidence="4">
    <location>
        <begin position="502"/>
        <end position="546"/>
    </location>
</feature>
<dbReference type="Gene3D" id="3.10.350.10">
    <property type="entry name" value="LysM domain"/>
    <property type="match status" value="4"/>
</dbReference>
<feature type="domain" description="LysM" evidence="4">
    <location>
        <begin position="361"/>
        <end position="404"/>
    </location>
</feature>
<dbReference type="SUPFAM" id="SSF54106">
    <property type="entry name" value="LysM domain"/>
    <property type="match status" value="4"/>
</dbReference>
<dbReference type="KEGG" id="tcy:Thicy_0686"/>
<dbReference type="PROSITE" id="PS00922">
    <property type="entry name" value="TRANSGLYCOSYLASE"/>
    <property type="match status" value="1"/>
</dbReference>
<feature type="compositionally biased region" description="Low complexity" evidence="2">
    <location>
        <begin position="40"/>
        <end position="53"/>
    </location>
</feature>